<dbReference type="SUPFAM" id="SSF49503">
    <property type="entry name" value="Cupredoxins"/>
    <property type="match status" value="3"/>
</dbReference>
<dbReference type="Pfam" id="PF07731">
    <property type="entry name" value="Cu-oxidase_2"/>
    <property type="match status" value="1"/>
</dbReference>
<dbReference type="GO" id="GO:0005576">
    <property type="term" value="C:extracellular region"/>
    <property type="evidence" value="ECO:0007669"/>
    <property type="project" value="UniProtKB-SubCell"/>
</dbReference>
<protein>
    <recommendedName>
        <fullName evidence="5">laccase</fullName>
        <ecNumber evidence="5">1.10.3.2</ecNumber>
    </recommendedName>
</protein>
<keyword evidence="9" id="KW-0186">Copper</keyword>
<feature type="domain" description="Plastocyanin-like" evidence="13">
    <location>
        <begin position="184"/>
        <end position="326"/>
    </location>
</feature>
<dbReference type="InterPro" id="IPR008972">
    <property type="entry name" value="Cupredoxin"/>
</dbReference>
<dbReference type="InterPro" id="IPR033138">
    <property type="entry name" value="Cu_oxidase_CS"/>
</dbReference>
<evidence type="ECO:0000313" key="16">
    <source>
        <dbReference type="EMBL" id="KAJ3482318.1"/>
    </source>
</evidence>
<sequence length="541" mass="59080">MSAFTWLLFLSCLTFAPVANAHTAIGPVADLVLTNENIAPDGHPRIAAVAGGMMPGPLIRGNKVCHGFRSLRYVDSSTTGVQGDRFQINVHDQLTDDDLFTPTSIHWHGLFQHGTNWADGVAMVTQCPIVTGSSFLYNFTVPGQAGTFWYHSHLSTQYCDGLRGPLVVYDPKDPHKGLYDVDDESTIISLTEWYHKAAKDITGPPTPDSTLINGLGRYNGGPASDLAVISVTRGKRYRFRLISMSCDPNFNFTIDGHEMTVIEADGVNTEPLRVEAIQIFAAQRYSFILNANQAIGNYWIRALPSTVPNATYAGGLNSAILRYVGAPSEEPKTKETPTPVWLSEVDLHPLQISPVPGKHHHGGADMNILLNFTLADSANGGTFLVNGVSFVSPNLPVLLQILNGRRPEDLLPRGSIYRLPRNATVELQMPGGVPRGGHPIHLHGHNFWVVQSAGSKKPNYKNPVIRDTVNIGTSGDNVTIRFRTDNPGPWFLHCHIDFHLATGFAAVFAEDIEETKAANAVPPEWDKLCPAYEGSGPREDL</sequence>
<dbReference type="InterPro" id="IPR001117">
    <property type="entry name" value="Cu-oxidase_2nd"/>
</dbReference>
<evidence type="ECO:0000256" key="10">
    <source>
        <dbReference type="ARBA" id="ARBA00023157"/>
    </source>
</evidence>
<comment type="catalytic activity">
    <reaction evidence="1">
        <text>4 hydroquinone + O2 = 4 benzosemiquinone + 2 H2O</text>
        <dbReference type="Rhea" id="RHEA:11276"/>
        <dbReference type="ChEBI" id="CHEBI:15377"/>
        <dbReference type="ChEBI" id="CHEBI:15379"/>
        <dbReference type="ChEBI" id="CHEBI:17594"/>
        <dbReference type="ChEBI" id="CHEBI:17977"/>
        <dbReference type="EC" id="1.10.3.2"/>
    </reaction>
</comment>
<dbReference type="Proteomes" id="UP001212997">
    <property type="component" value="Unassembled WGS sequence"/>
</dbReference>
<feature type="domain" description="Plastocyanin-like" evidence="14">
    <location>
        <begin position="391"/>
        <end position="512"/>
    </location>
</feature>
<keyword evidence="8" id="KW-0560">Oxidoreductase</keyword>
<comment type="cofactor">
    <cofactor evidence="2">
        <name>Cu cation</name>
        <dbReference type="ChEBI" id="CHEBI:23378"/>
    </cofactor>
</comment>
<evidence type="ECO:0000256" key="7">
    <source>
        <dbReference type="ARBA" id="ARBA00022723"/>
    </source>
</evidence>
<feature type="domain" description="Plastocyanin-like" evidence="15">
    <location>
        <begin position="82"/>
        <end position="172"/>
    </location>
</feature>
<evidence type="ECO:0000256" key="6">
    <source>
        <dbReference type="ARBA" id="ARBA00022525"/>
    </source>
</evidence>
<evidence type="ECO:0000256" key="1">
    <source>
        <dbReference type="ARBA" id="ARBA00000349"/>
    </source>
</evidence>
<evidence type="ECO:0000256" key="11">
    <source>
        <dbReference type="ARBA" id="ARBA00023180"/>
    </source>
</evidence>
<dbReference type="Pfam" id="PF07732">
    <property type="entry name" value="Cu-oxidase_3"/>
    <property type="match status" value="1"/>
</dbReference>
<comment type="caution">
    <text evidence="16">The sequence shown here is derived from an EMBL/GenBank/DDBJ whole genome shotgun (WGS) entry which is preliminary data.</text>
</comment>
<gene>
    <name evidence="16" type="ORF">NLI96_g7059</name>
</gene>
<feature type="signal peptide" evidence="12">
    <location>
        <begin position="1"/>
        <end position="21"/>
    </location>
</feature>
<evidence type="ECO:0000256" key="2">
    <source>
        <dbReference type="ARBA" id="ARBA00001935"/>
    </source>
</evidence>
<evidence type="ECO:0000256" key="9">
    <source>
        <dbReference type="ARBA" id="ARBA00023008"/>
    </source>
</evidence>
<comment type="subcellular location">
    <subcellularLocation>
        <location evidence="3">Secreted</location>
    </subcellularLocation>
</comment>
<dbReference type="CDD" id="cd13903">
    <property type="entry name" value="CuRO_3_Tv-LCC_like"/>
    <property type="match status" value="1"/>
</dbReference>
<dbReference type="GO" id="GO:0005507">
    <property type="term" value="F:copper ion binding"/>
    <property type="evidence" value="ECO:0007669"/>
    <property type="project" value="InterPro"/>
</dbReference>
<evidence type="ECO:0000256" key="8">
    <source>
        <dbReference type="ARBA" id="ARBA00023002"/>
    </source>
</evidence>
<dbReference type="GO" id="GO:0052716">
    <property type="term" value="F:hydroquinone:oxygen oxidoreductase activity"/>
    <property type="evidence" value="ECO:0007669"/>
    <property type="project" value="UniProtKB-EC"/>
</dbReference>
<feature type="chain" id="PRO_5041970715" description="laccase" evidence="12">
    <location>
        <begin position="22"/>
        <end position="541"/>
    </location>
</feature>
<keyword evidence="10" id="KW-1015">Disulfide bond</keyword>
<accession>A0AAD5YDB1</accession>
<evidence type="ECO:0000259" key="15">
    <source>
        <dbReference type="Pfam" id="PF07732"/>
    </source>
</evidence>
<evidence type="ECO:0000313" key="17">
    <source>
        <dbReference type="Proteomes" id="UP001212997"/>
    </source>
</evidence>
<keyword evidence="12" id="KW-0732">Signal</keyword>
<comment type="similarity">
    <text evidence="4">Belongs to the multicopper oxidase family.</text>
</comment>
<dbReference type="Gene3D" id="2.60.40.420">
    <property type="entry name" value="Cupredoxins - blue copper proteins"/>
    <property type="match status" value="3"/>
</dbReference>
<keyword evidence="11" id="KW-0325">Glycoprotein</keyword>
<name>A0AAD5YDB1_9APHY</name>
<evidence type="ECO:0000256" key="12">
    <source>
        <dbReference type="SAM" id="SignalP"/>
    </source>
</evidence>
<organism evidence="16 17">
    <name type="scientific">Meripilus lineatus</name>
    <dbReference type="NCBI Taxonomy" id="2056292"/>
    <lineage>
        <taxon>Eukaryota</taxon>
        <taxon>Fungi</taxon>
        <taxon>Dikarya</taxon>
        <taxon>Basidiomycota</taxon>
        <taxon>Agaricomycotina</taxon>
        <taxon>Agaricomycetes</taxon>
        <taxon>Polyporales</taxon>
        <taxon>Meripilaceae</taxon>
        <taxon>Meripilus</taxon>
    </lineage>
</organism>
<evidence type="ECO:0000256" key="3">
    <source>
        <dbReference type="ARBA" id="ARBA00004613"/>
    </source>
</evidence>
<dbReference type="PROSITE" id="PS00079">
    <property type="entry name" value="MULTICOPPER_OXIDASE1"/>
    <property type="match status" value="1"/>
</dbReference>
<dbReference type="EC" id="1.10.3.2" evidence="5"/>
<evidence type="ECO:0000259" key="13">
    <source>
        <dbReference type="Pfam" id="PF00394"/>
    </source>
</evidence>
<keyword evidence="7" id="KW-0479">Metal-binding</keyword>
<proteinExistence type="inferred from homology"/>
<dbReference type="PANTHER" id="PTHR11709">
    <property type="entry name" value="MULTI-COPPER OXIDASE"/>
    <property type="match status" value="1"/>
</dbReference>
<dbReference type="Pfam" id="PF00394">
    <property type="entry name" value="Cu-oxidase"/>
    <property type="match status" value="1"/>
</dbReference>
<keyword evidence="6" id="KW-0964">Secreted</keyword>
<dbReference type="EMBL" id="JANAWD010000279">
    <property type="protein sequence ID" value="KAJ3482318.1"/>
    <property type="molecule type" value="Genomic_DNA"/>
</dbReference>
<evidence type="ECO:0000256" key="4">
    <source>
        <dbReference type="ARBA" id="ARBA00010609"/>
    </source>
</evidence>
<dbReference type="InterPro" id="IPR045087">
    <property type="entry name" value="Cu-oxidase_fam"/>
</dbReference>
<dbReference type="InterPro" id="IPR011707">
    <property type="entry name" value="Cu-oxidase-like_N"/>
</dbReference>
<evidence type="ECO:0000256" key="5">
    <source>
        <dbReference type="ARBA" id="ARBA00012297"/>
    </source>
</evidence>
<dbReference type="FunFam" id="2.60.40.420:FF:000045">
    <property type="entry name" value="Laccase 2"/>
    <property type="match status" value="1"/>
</dbReference>
<keyword evidence="17" id="KW-1185">Reference proteome</keyword>
<dbReference type="PANTHER" id="PTHR11709:SF511">
    <property type="entry name" value="LACCASE"/>
    <property type="match status" value="1"/>
</dbReference>
<dbReference type="AlphaFoldDB" id="A0AAD5YDB1"/>
<dbReference type="InterPro" id="IPR011706">
    <property type="entry name" value="Cu-oxidase_C"/>
</dbReference>
<reference evidence="16" key="1">
    <citation type="submission" date="2022-07" db="EMBL/GenBank/DDBJ databases">
        <title>Genome Sequence of Physisporinus lineatus.</title>
        <authorList>
            <person name="Buettner E."/>
        </authorList>
    </citation>
    <scope>NUCLEOTIDE SEQUENCE</scope>
    <source>
        <strain evidence="16">VT162</strain>
    </source>
</reference>
<evidence type="ECO:0000259" key="14">
    <source>
        <dbReference type="Pfam" id="PF07731"/>
    </source>
</evidence>